<sequence length="411" mass="45844">MKRNFVFIIIILLTISAAGYFFYRTYFAGVGPALRSPSQDITKLVPPASDSLPPAQNATDLPLKLPPGFSISIFAKDLSGARDMAFGDDGNMWVSRTKEGFITRLDIRNGVVFHQEDVLTNLRNPHGLAFDPKLPRLLYYSEEDKISYIDLFSTGKPRKIIDLPAGGNHNYHSIRFGPDGRLYVKLGSTCNVCVEKDERRGTIYSMKSDGSDFKLFAKGLRNAPFMTFNPVDGKMWVTEMGRDFLGDDLPPDEINIIGSPSANSGQNPSDFGWPNCYGKNIHDTDFDKNTYIRNPCMEPFEIPSFVDIPAHSAPLGLAFVPSDSAWPEDYWYDLIVAYHGSWNRTVPTGYKVVRMKFDAKGNYQGVEDFMSGWLTSEGALGRPVGALIQSDGIMYVSDDKAGVIYKVTYVH</sequence>
<dbReference type="Proteomes" id="UP000178996">
    <property type="component" value="Unassembled WGS sequence"/>
</dbReference>
<reference evidence="2 3" key="1">
    <citation type="journal article" date="2016" name="Nat. Commun.">
        <title>Thousands of microbial genomes shed light on interconnected biogeochemical processes in an aquifer system.</title>
        <authorList>
            <person name="Anantharaman K."/>
            <person name="Brown C.T."/>
            <person name="Hug L.A."/>
            <person name="Sharon I."/>
            <person name="Castelle C.J."/>
            <person name="Probst A.J."/>
            <person name="Thomas B.C."/>
            <person name="Singh A."/>
            <person name="Wilkins M.J."/>
            <person name="Karaoz U."/>
            <person name="Brodie E.L."/>
            <person name="Williams K.H."/>
            <person name="Hubbard S.S."/>
            <person name="Banfield J.F."/>
        </authorList>
    </citation>
    <scope>NUCLEOTIDE SEQUENCE [LARGE SCALE GENOMIC DNA]</scope>
</reference>
<dbReference type="AlphaFoldDB" id="A0A1G2H7B6"/>
<evidence type="ECO:0000313" key="2">
    <source>
        <dbReference type="EMBL" id="OGZ58375.1"/>
    </source>
</evidence>
<accession>A0A1G2H7B6</accession>
<comment type="caution">
    <text evidence="2">The sequence shown here is derived from an EMBL/GenBank/DDBJ whole genome shotgun (WGS) entry which is preliminary data.</text>
</comment>
<gene>
    <name evidence="2" type="ORF">A3G60_03105</name>
</gene>
<dbReference type="InterPro" id="IPR011041">
    <property type="entry name" value="Quinoprot_gluc/sorb_DH_b-prop"/>
</dbReference>
<proteinExistence type="predicted"/>
<organism evidence="2 3">
    <name type="scientific">Candidatus Ryanbacteria bacterium RIFCSPLOWO2_12_FULL_47_9c</name>
    <dbReference type="NCBI Taxonomy" id="1802131"/>
    <lineage>
        <taxon>Bacteria</taxon>
        <taxon>Candidatus Ryaniibacteriota</taxon>
    </lineage>
</organism>
<dbReference type="PANTHER" id="PTHR19328">
    <property type="entry name" value="HEDGEHOG-INTERACTING PROTEIN"/>
    <property type="match status" value="1"/>
</dbReference>
<protein>
    <recommendedName>
        <fullName evidence="1">Pyrroloquinoline quinone-dependent pyranose dehydrogenase beta-propeller domain-containing protein</fullName>
    </recommendedName>
</protein>
<evidence type="ECO:0000313" key="3">
    <source>
        <dbReference type="Proteomes" id="UP000178996"/>
    </source>
</evidence>
<dbReference type="InterPro" id="IPR054539">
    <property type="entry name" value="Beta-prop_PDH"/>
</dbReference>
<dbReference type="PANTHER" id="PTHR19328:SF53">
    <property type="entry name" value="MEMBRANE PROTEIN"/>
    <property type="match status" value="1"/>
</dbReference>
<dbReference type="Gene3D" id="2.120.10.30">
    <property type="entry name" value="TolB, C-terminal domain"/>
    <property type="match status" value="1"/>
</dbReference>
<dbReference type="EMBL" id="MHOB01000002">
    <property type="protein sequence ID" value="OGZ58375.1"/>
    <property type="molecule type" value="Genomic_DNA"/>
</dbReference>
<evidence type="ECO:0000259" key="1">
    <source>
        <dbReference type="Pfam" id="PF22807"/>
    </source>
</evidence>
<feature type="domain" description="Pyrroloquinoline quinone-dependent pyranose dehydrogenase beta-propeller" evidence="1">
    <location>
        <begin position="64"/>
        <end position="408"/>
    </location>
</feature>
<dbReference type="InterPro" id="IPR011042">
    <property type="entry name" value="6-blade_b-propeller_TolB-like"/>
</dbReference>
<dbReference type="SUPFAM" id="SSF50952">
    <property type="entry name" value="Soluble quinoprotein glucose dehydrogenase"/>
    <property type="match status" value="1"/>
</dbReference>
<dbReference type="Pfam" id="PF22807">
    <property type="entry name" value="TrAA12"/>
    <property type="match status" value="1"/>
</dbReference>
<name>A0A1G2H7B6_9BACT</name>